<dbReference type="InterPro" id="IPR021315">
    <property type="entry name" value="Gap/Sap"/>
</dbReference>
<keyword evidence="1" id="KW-0812">Transmembrane</keyword>
<evidence type="ECO:0000313" key="3">
    <source>
        <dbReference type="Proteomes" id="UP000186438"/>
    </source>
</evidence>
<feature type="transmembrane region" description="Helical" evidence="1">
    <location>
        <begin position="161"/>
        <end position="185"/>
    </location>
</feature>
<reference evidence="2 3" key="1">
    <citation type="submission" date="2016-11" db="EMBL/GenBank/DDBJ databases">
        <title>Genome sequences of unsequenced Mycobacteria.</title>
        <authorList>
            <person name="Greninger A.L."/>
            <person name="Fang F."/>
            <person name="Jerome K.R."/>
        </authorList>
    </citation>
    <scope>NUCLEOTIDE SEQUENCE [LARGE SCALE GENOMIC DNA]</scope>
    <source>
        <strain evidence="2 3">M11</strain>
    </source>
</reference>
<feature type="transmembrane region" description="Helical" evidence="1">
    <location>
        <begin position="197"/>
        <end position="219"/>
    </location>
</feature>
<dbReference type="AlphaFoldDB" id="A0A1Q4H961"/>
<protein>
    <recommendedName>
        <fullName evidence="4">GAP family protein</fullName>
    </recommendedName>
</protein>
<sequence>MWGSVLGLGILAALNPVRLGLALLMISRPRPAPNLLAYWVGGLTVCVPELLAPLLLLNFTSAFGSFGHGGTTKAASSTLPHIQIGLGVLGLSIAAVMAVRFLTRQRAEAGVSNDGPPTRTAGAPIAVPRFLSRARDVPPEERSGTRRVLHRAHRAWEQGSLWIAWVIGLASVPVDGVLFILAIIVASRAAVATQLSASIAFVLLMYSVVEMILVGYVAAPARTQAVLRQLHDWVRAYHRQILVTVFTVVGVSQLAQGMHIL</sequence>
<dbReference type="Pfam" id="PF11139">
    <property type="entry name" value="SfLAP"/>
    <property type="match status" value="1"/>
</dbReference>
<evidence type="ECO:0000256" key="1">
    <source>
        <dbReference type="SAM" id="Phobius"/>
    </source>
</evidence>
<dbReference type="OrthoDB" id="4627516at2"/>
<accession>A0A1Q4H961</accession>
<keyword evidence="1" id="KW-1133">Transmembrane helix</keyword>
<feature type="transmembrane region" description="Helical" evidence="1">
    <location>
        <begin position="6"/>
        <end position="24"/>
    </location>
</feature>
<keyword evidence="1" id="KW-0472">Membrane</keyword>
<comment type="caution">
    <text evidence="2">The sequence shown here is derived from an EMBL/GenBank/DDBJ whole genome shotgun (WGS) entry which is preliminary data.</text>
</comment>
<dbReference type="RefSeq" id="WP_073880952.1">
    <property type="nucleotide sequence ID" value="NZ_MPNT01000056.1"/>
</dbReference>
<evidence type="ECO:0000313" key="2">
    <source>
        <dbReference type="EMBL" id="OJZ64099.1"/>
    </source>
</evidence>
<organism evidence="2 3">
    <name type="scientific">Mycobacterium paraffinicum</name>
    <dbReference type="NCBI Taxonomy" id="53378"/>
    <lineage>
        <taxon>Bacteria</taxon>
        <taxon>Bacillati</taxon>
        <taxon>Actinomycetota</taxon>
        <taxon>Actinomycetes</taxon>
        <taxon>Mycobacteriales</taxon>
        <taxon>Mycobacteriaceae</taxon>
        <taxon>Mycobacterium</taxon>
    </lineage>
</organism>
<dbReference type="Proteomes" id="UP000186438">
    <property type="component" value="Unassembled WGS sequence"/>
</dbReference>
<feature type="transmembrane region" description="Helical" evidence="1">
    <location>
        <begin position="240"/>
        <end position="260"/>
    </location>
</feature>
<gene>
    <name evidence="2" type="ORF">BRW65_29335</name>
</gene>
<proteinExistence type="predicted"/>
<keyword evidence="3" id="KW-1185">Reference proteome</keyword>
<feature type="transmembrane region" description="Helical" evidence="1">
    <location>
        <begin position="79"/>
        <end position="102"/>
    </location>
</feature>
<feature type="transmembrane region" description="Helical" evidence="1">
    <location>
        <begin position="36"/>
        <end position="59"/>
    </location>
</feature>
<dbReference type="EMBL" id="MPNT01000056">
    <property type="protein sequence ID" value="OJZ64099.1"/>
    <property type="molecule type" value="Genomic_DNA"/>
</dbReference>
<evidence type="ECO:0008006" key="4">
    <source>
        <dbReference type="Google" id="ProtNLM"/>
    </source>
</evidence>
<name>A0A1Q4H961_9MYCO</name>